<proteinExistence type="predicted"/>
<evidence type="ECO:0000313" key="3">
    <source>
        <dbReference type="Proteomes" id="UP000000844"/>
    </source>
</evidence>
<feature type="transmembrane region" description="Helical" evidence="1">
    <location>
        <begin position="12"/>
        <end position="33"/>
    </location>
</feature>
<dbReference type="HOGENOM" id="CLU_949672_0_0_11"/>
<dbReference type="AlphaFoldDB" id="D3PWK8"/>
<dbReference type="EMBL" id="CP001778">
    <property type="protein sequence ID" value="ADD43230.1"/>
    <property type="molecule type" value="Genomic_DNA"/>
</dbReference>
<dbReference type="RefSeq" id="WP_013018801.1">
    <property type="nucleotide sequence ID" value="NC_013947.1"/>
</dbReference>
<keyword evidence="1" id="KW-1133">Transmembrane helix</keyword>
<reference evidence="2 3" key="1">
    <citation type="journal article" date="2009" name="Stand. Genomic Sci.">
        <title>Complete genome sequence of Stackebrandtia nassauensis type strain (LLR-40K-21).</title>
        <authorList>
            <person name="Munk C."/>
            <person name="Lapidus A."/>
            <person name="Copeland A."/>
            <person name="Jando M."/>
            <person name="Mayilraj S."/>
            <person name="Glavina Del Rio T."/>
            <person name="Nolan M."/>
            <person name="Chen F."/>
            <person name="Lucas S."/>
            <person name="Tice H."/>
            <person name="Cheng J.F."/>
            <person name="Han C."/>
            <person name="Detter J.C."/>
            <person name="Bruce D."/>
            <person name="Goodwin L."/>
            <person name="Chain P."/>
            <person name="Pitluck S."/>
            <person name="Goker M."/>
            <person name="Ovchinikova G."/>
            <person name="Pati A."/>
            <person name="Ivanova N."/>
            <person name="Mavromatis K."/>
            <person name="Chen A."/>
            <person name="Palaniappan K."/>
            <person name="Land M."/>
            <person name="Hauser L."/>
            <person name="Chang Y.J."/>
            <person name="Jeffries C.D."/>
            <person name="Bristow J."/>
            <person name="Eisen J.A."/>
            <person name="Markowitz V."/>
            <person name="Hugenholtz P."/>
            <person name="Kyrpides N.C."/>
            <person name="Klenk H.P."/>
        </authorList>
    </citation>
    <scope>NUCLEOTIDE SEQUENCE [LARGE SCALE GENOMIC DNA]</scope>
    <source>
        <strain evidence="3">DSM 44728 / CIP 108903 / NRRL B-16338 / NBRC 102104 / LLR-40K-21</strain>
    </source>
</reference>
<gene>
    <name evidence="2" type="ordered locus">Snas_3568</name>
</gene>
<organism evidence="2 3">
    <name type="scientific">Stackebrandtia nassauensis (strain DSM 44728 / CIP 108903 / NRRL B-16338 / NBRC 102104 / LLR-40K-21)</name>
    <dbReference type="NCBI Taxonomy" id="446470"/>
    <lineage>
        <taxon>Bacteria</taxon>
        <taxon>Bacillati</taxon>
        <taxon>Actinomycetota</taxon>
        <taxon>Actinomycetes</taxon>
        <taxon>Glycomycetales</taxon>
        <taxon>Glycomycetaceae</taxon>
        <taxon>Stackebrandtia</taxon>
    </lineage>
</organism>
<dbReference type="KEGG" id="sna:Snas_3568"/>
<sequence>MTPTPARLADITATITLLTTALITVITMLPPAIAPTAIVPSSFDPDTPQVWNPGEPWITSSGKPKPPDSTAAAYTAALWKHFAQRYPGVTPRDTTSDGHAEMPGPVTDTGWFTRESQTLDQVAPAEYVPFESYGGAVYTRTVLGLHQSIGKDNPVSPDADSYDSVMVQFDDATHPDILDLWIIPPRTYTKDTGGALDLTACGYKLPTFKTSTCDITRAKGPNGEKLRFVTGRTKLAESEPERRAEGSEHFAVLYRIDGSAVVVRDAAYTAGHAPSLSFSELATIALALPIKPP</sequence>
<evidence type="ECO:0000256" key="1">
    <source>
        <dbReference type="SAM" id="Phobius"/>
    </source>
</evidence>
<keyword evidence="3" id="KW-1185">Reference proteome</keyword>
<accession>D3PWK8</accession>
<evidence type="ECO:0000313" key="2">
    <source>
        <dbReference type="EMBL" id="ADD43230.1"/>
    </source>
</evidence>
<dbReference type="STRING" id="446470.Snas_3568"/>
<keyword evidence="1" id="KW-0812">Transmembrane</keyword>
<keyword evidence="1" id="KW-0472">Membrane</keyword>
<dbReference type="Proteomes" id="UP000000844">
    <property type="component" value="Chromosome"/>
</dbReference>
<protein>
    <submittedName>
        <fullName evidence="2">Uncharacterized protein</fullName>
    </submittedName>
</protein>
<name>D3PWK8_STANL</name>